<comment type="caution">
    <text evidence="1">The sequence shown here is derived from an EMBL/GenBank/DDBJ whole genome shotgun (WGS) entry which is preliminary data.</text>
</comment>
<evidence type="ECO:0000313" key="1">
    <source>
        <dbReference type="EMBL" id="PKK72007.1"/>
    </source>
</evidence>
<proteinExistence type="predicted"/>
<organism evidence="1 2">
    <name type="scientific">Rhizophagus irregularis</name>
    <dbReference type="NCBI Taxonomy" id="588596"/>
    <lineage>
        <taxon>Eukaryota</taxon>
        <taxon>Fungi</taxon>
        <taxon>Fungi incertae sedis</taxon>
        <taxon>Mucoromycota</taxon>
        <taxon>Glomeromycotina</taxon>
        <taxon>Glomeromycetes</taxon>
        <taxon>Glomerales</taxon>
        <taxon>Glomeraceae</taxon>
        <taxon>Rhizophagus</taxon>
    </lineage>
</organism>
<dbReference type="EMBL" id="LLXL01000468">
    <property type="protein sequence ID" value="PKK72007.1"/>
    <property type="molecule type" value="Genomic_DNA"/>
</dbReference>
<accession>A0A2N1NDK6</accession>
<gene>
    <name evidence="1" type="ORF">RhiirC2_777729</name>
</gene>
<reference evidence="1 2" key="2">
    <citation type="submission" date="2017-10" db="EMBL/GenBank/DDBJ databases">
        <title>Extensive intraspecific genome diversity in a model arbuscular mycorrhizal fungus.</title>
        <authorList>
            <person name="Chen E.C.H."/>
            <person name="Morin E."/>
            <person name="Baudet D."/>
            <person name="Noel J."/>
            <person name="Ndikumana S."/>
            <person name="Charron P."/>
            <person name="St-Onge C."/>
            <person name="Giorgi J."/>
            <person name="Grigoriev I.V."/>
            <person name="Roux C."/>
            <person name="Martin F.M."/>
            <person name="Corradi N."/>
        </authorList>
    </citation>
    <scope>NUCLEOTIDE SEQUENCE [LARGE SCALE GENOMIC DNA]</scope>
    <source>
        <strain evidence="1 2">C2</strain>
    </source>
</reference>
<name>A0A2N1NDK6_9GLOM</name>
<protein>
    <submittedName>
        <fullName evidence="1">Uncharacterized protein</fullName>
    </submittedName>
</protein>
<dbReference type="AlphaFoldDB" id="A0A2N1NDK6"/>
<sequence length="69" mass="7771">MDSIIQKTKEFFEEACNSLLINEDKDPIVDDELINKMTFWDCAYSETKITFIDIIKGIVSFGAFGSIGA</sequence>
<evidence type="ECO:0000313" key="2">
    <source>
        <dbReference type="Proteomes" id="UP000233469"/>
    </source>
</evidence>
<reference evidence="1 2" key="1">
    <citation type="submission" date="2016-04" db="EMBL/GenBank/DDBJ databases">
        <title>Genome analyses suggest a sexual origin of heterokaryosis in a supposedly ancient asexual fungus.</title>
        <authorList>
            <person name="Ropars J."/>
            <person name="Sedzielewska K."/>
            <person name="Noel J."/>
            <person name="Charron P."/>
            <person name="Farinelli L."/>
            <person name="Marton T."/>
            <person name="Kruger M."/>
            <person name="Pelin A."/>
            <person name="Brachmann A."/>
            <person name="Corradi N."/>
        </authorList>
    </citation>
    <scope>NUCLEOTIDE SEQUENCE [LARGE SCALE GENOMIC DNA]</scope>
    <source>
        <strain evidence="1 2">C2</strain>
    </source>
</reference>
<dbReference type="Proteomes" id="UP000233469">
    <property type="component" value="Unassembled WGS sequence"/>
</dbReference>